<sequence>MEGLVEISNSDLFKDDEDEDVKDEHEENSDIDEDDDNSEIEDSEIDEDELELDIEGASHQEEGDSNGKKKATTKASLIGGADNGEVSDEESDEDDDYLQKFNQAMRDDLILNFHPESKSHNYEEIKHLAKVTRNKNGVIVDELHKTIPLLTKYEKTRILGQRAKQLESGAVSLVQVPPNVIDSYLIAKLELTQNKIPFIIRRPLPNGGMEYWYVSDLEDL</sequence>
<accession>A0A6C0IJY9</accession>
<organism evidence="4">
    <name type="scientific">viral metagenome</name>
    <dbReference type="NCBI Taxonomy" id="1070528"/>
    <lineage>
        <taxon>unclassified sequences</taxon>
        <taxon>metagenomes</taxon>
        <taxon>organismal metagenomes</taxon>
    </lineage>
</organism>
<feature type="compositionally biased region" description="Basic and acidic residues" evidence="3">
    <location>
        <begin position="56"/>
        <end position="67"/>
    </location>
</feature>
<feature type="compositionally biased region" description="Acidic residues" evidence="3">
    <location>
        <begin position="14"/>
        <end position="54"/>
    </location>
</feature>
<dbReference type="InterPro" id="IPR036161">
    <property type="entry name" value="RPB6/omega-like_sf"/>
</dbReference>
<dbReference type="PROSITE" id="PS01111">
    <property type="entry name" value="RNA_POL_K_14KD"/>
    <property type="match status" value="1"/>
</dbReference>
<dbReference type="GO" id="GO:0006360">
    <property type="term" value="P:transcription by RNA polymerase I"/>
    <property type="evidence" value="ECO:0007669"/>
    <property type="project" value="TreeGrafter"/>
</dbReference>
<evidence type="ECO:0000256" key="1">
    <source>
        <dbReference type="ARBA" id="ARBA00022478"/>
    </source>
</evidence>
<dbReference type="PANTHER" id="PTHR47227">
    <property type="entry name" value="DNA-DIRECTED RNA POLYMERASE SUBUNIT K"/>
    <property type="match status" value="1"/>
</dbReference>
<dbReference type="Pfam" id="PF01192">
    <property type="entry name" value="RNA_pol_Rpb6"/>
    <property type="match status" value="1"/>
</dbReference>
<dbReference type="GO" id="GO:0005665">
    <property type="term" value="C:RNA polymerase II, core complex"/>
    <property type="evidence" value="ECO:0007669"/>
    <property type="project" value="TreeGrafter"/>
</dbReference>
<dbReference type="GO" id="GO:0006366">
    <property type="term" value="P:transcription by RNA polymerase II"/>
    <property type="evidence" value="ECO:0007669"/>
    <property type="project" value="TreeGrafter"/>
</dbReference>
<dbReference type="GO" id="GO:0005666">
    <property type="term" value="C:RNA polymerase III complex"/>
    <property type="evidence" value="ECO:0007669"/>
    <property type="project" value="TreeGrafter"/>
</dbReference>
<dbReference type="Gene3D" id="3.90.940.10">
    <property type="match status" value="1"/>
</dbReference>
<dbReference type="EMBL" id="MN740194">
    <property type="protein sequence ID" value="QHT92746.1"/>
    <property type="molecule type" value="Genomic_DNA"/>
</dbReference>
<dbReference type="AlphaFoldDB" id="A0A6C0IJY9"/>
<evidence type="ECO:0000256" key="3">
    <source>
        <dbReference type="SAM" id="MobiDB-lite"/>
    </source>
</evidence>
<feature type="compositionally biased region" description="Acidic residues" evidence="3">
    <location>
        <begin position="85"/>
        <end position="95"/>
    </location>
</feature>
<evidence type="ECO:0000313" key="4">
    <source>
        <dbReference type="EMBL" id="QHT92746.1"/>
    </source>
</evidence>
<dbReference type="InterPro" id="IPR020708">
    <property type="entry name" value="DNA-dir_RNA_polK_14-18kDa_CS"/>
</dbReference>
<dbReference type="GO" id="GO:0003677">
    <property type="term" value="F:DNA binding"/>
    <property type="evidence" value="ECO:0007669"/>
    <property type="project" value="InterPro"/>
</dbReference>
<name>A0A6C0IJY9_9ZZZZ</name>
<dbReference type="GO" id="GO:0005736">
    <property type="term" value="C:RNA polymerase I complex"/>
    <property type="evidence" value="ECO:0007669"/>
    <property type="project" value="TreeGrafter"/>
</dbReference>
<dbReference type="GO" id="GO:0042797">
    <property type="term" value="P:tRNA transcription by RNA polymerase III"/>
    <property type="evidence" value="ECO:0007669"/>
    <property type="project" value="TreeGrafter"/>
</dbReference>
<evidence type="ECO:0000256" key="2">
    <source>
        <dbReference type="ARBA" id="ARBA00023163"/>
    </source>
</evidence>
<feature type="region of interest" description="Disordered" evidence="3">
    <location>
        <begin position="1"/>
        <end position="95"/>
    </location>
</feature>
<keyword evidence="2" id="KW-0804">Transcription</keyword>
<dbReference type="SUPFAM" id="SSF63562">
    <property type="entry name" value="RPB6/omega subunit-like"/>
    <property type="match status" value="1"/>
</dbReference>
<reference evidence="4" key="1">
    <citation type="journal article" date="2020" name="Nature">
        <title>Giant virus diversity and host interactions through global metagenomics.</title>
        <authorList>
            <person name="Schulz F."/>
            <person name="Roux S."/>
            <person name="Paez-Espino D."/>
            <person name="Jungbluth S."/>
            <person name="Walsh D.A."/>
            <person name="Denef V.J."/>
            <person name="McMahon K.D."/>
            <person name="Konstantinidis K.T."/>
            <person name="Eloe-Fadrosh E.A."/>
            <person name="Kyrpides N.C."/>
            <person name="Woyke T."/>
        </authorList>
    </citation>
    <scope>NUCLEOTIDE SEQUENCE</scope>
    <source>
        <strain evidence="4">GVMAG-M-3300023184-89</strain>
    </source>
</reference>
<dbReference type="GO" id="GO:0003899">
    <property type="term" value="F:DNA-directed RNA polymerase activity"/>
    <property type="evidence" value="ECO:0007669"/>
    <property type="project" value="InterPro"/>
</dbReference>
<protein>
    <recommendedName>
        <fullName evidence="5">DNA-directed RNA polymerase</fullName>
    </recommendedName>
</protein>
<dbReference type="InterPro" id="IPR006110">
    <property type="entry name" value="Pol_omega/Rpo6/RPB6"/>
</dbReference>
<keyword evidence="1" id="KW-0240">DNA-directed RNA polymerase</keyword>
<evidence type="ECO:0008006" key="5">
    <source>
        <dbReference type="Google" id="ProtNLM"/>
    </source>
</evidence>
<dbReference type="PANTHER" id="PTHR47227:SF5">
    <property type="entry name" value="DNA-DIRECTED RNA POLYMERASES I, II, AND III SUBUNIT RPABC2"/>
    <property type="match status" value="1"/>
</dbReference>
<proteinExistence type="predicted"/>